<feature type="transmembrane region" description="Helical" evidence="9">
    <location>
        <begin position="291"/>
        <end position="311"/>
    </location>
</feature>
<dbReference type="GO" id="GO:0007268">
    <property type="term" value="P:chemical synaptic transmission"/>
    <property type="evidence" value="ECO:0007669"/>
    <property type="project" value="TreeGrafter"/>
</dbReference>
<dbReference type="InterPro" id="IPR000276">
    <property type="entry name" value="GPCR_Rhodpsn"/>
</dbReference>
<evidence type="ECO:0000256" key="2">
    <source>
        <dbReference type="ARBA" id="ARBA00022475"/>
    </source>
</evidence>
<dbReference type="GO" id="GO:0004993">
    <property type="term" value="F:G protein-coupled serotonin receptor activity"/>
    <property type="evidence" value="ECO:0007669"/>
    <property type="project" value="TreeGrafter"/>
</dbReference>
<accession>A0A1W0XDV2</accession>
<evidence type="ECO:0000256" key="5">
    <source>
        <dbReference type="ARBA" id="ARBA00023040"/>
    </source>
</evidence>
<dbReference type="GO" id="GO:0030594">
    <property type="term" value="F:neurotransmitter receptor activity"/>
    <property type="evidence" value="ECO:0007669"/>
    <property type="project" value="TreeGrafter"/>
</dbReference>
<dbReference type="CDD" id="cd00637">
    <property type="entry name" value="7tm_classA_rhodopsin-like"/>
    <property type="match status" value="1"/>
</dbReference>
<dbReference type="PROSITE" id="PS50262">
    <property type="entry name" value="G_PROTEIN_RECEP_F1_2"/>
    <property type="match status" value="1"/>
</dbReference>
<dbReference type="GO" id="GO:0030425">
    <property type="term" value="C:dendrite"/>
    <property type="evidence" value="ECO:0007669"/>
    <property type="project" value="TreeGrafter"/>
</dbReference>
<keyword evidence="4 9" id="KW-1133">Transmembrane helix</keyword>
<dbReference type="GO" id="GO:0007188">
    <property type="term" value="P:adenylate cyclase-modulating G protein-coupled receptor signaling pathway"/>
    <property type="evidence" value="ECO:0007669"/>
    <property type="project" value="TreeGrafter"/>
</dbReference>
<feature type="transmembrane region" description="Helical" evidence="9">
    <location>
        <begin position="35"/>
        <end position="60"/>
    </location>
</feature>
<feature type="transmembrane region" description="Helical" evidence="9">
    <location>
        <begin position="257"/>
        <end position="279"/>
    </location>
</feature>
<evidence type="ECO:0000256" key="4">
    <source>
        <dbReference type="ARBA" id="ARBA00022989"/>
    </source>
</evidence>
<dbReference type="GO" id="GO:0005886">
    <property type="term" value="C:plasma membrane"/>
    <property type="evidence" value="ECO:0007669"/>
    <property type="project" value="UniProtKB-SubCell"/>
</dbReference>
<dbReference type="SUPFAM" id="SSF81321">
    <property type="entry name" value="Family A G protein-coupled receptor-like"/>
    <property type="match status" value="1"/>
</dbReference>
<dbReference type="Gene3D" id="1.20.1070.10">
    <property type="entry name" value="Rhodopsin 7-helix transmembrane proteins"/>
    <property type="match status" value="1"/>
</dbReference>
<organism evidence="11 12">
    <name type="scientific">Hypsibius exemplaris</name>
    <name type="common">Freshwater tardigrade</name>
    <dbReference type="NCBI Taxonomy" id="2072580"/>
    <lineage>
        <taxon>Eukaryota</taxon>
        <taxon>Metazoa</taxon>
        <taxon>Ecdysozoa</taxon>
        <taxon>Tardigrada</taxon>
        <taxon>Eutardigrada</taxon>
        <taxon>Parachela</taxon>
        <taxon>Hypsibioidea</taxon>
        <taxon>Hypsibiidae</taxon>
        <taxon>Hypsibius</taxon>
    </lineage>
</organism>
<evidence type="ECO:0000313" key="12">
    <source>
        <dbReference type="Proteomes" id="UP000192578"/>
    </source>
</evidence>
<keyword evidence="8" id="KW-0807">Transducer</keyword>
<dbReference type="PRINTS" id="PR00237">
    <property type="entry name" value="GPCRRHODOPSN"/>
</dbReference>
<keyword evidence="7" id="KW-0675">Receptor</keyword>
<dbReference type="OrthoDB" id="6117944at2759"/>
<comment type="subcellular location">
    <subcellularLocation>
        <location evidence="1">Cell membrane</location>
        <topology evidence="1">Multi-pass membrane protein</topology>
    </subcellularLocation>
</comment>
<dbReference type="GO" id="GO:0045202">
    <property type="term" value="C:synapse"/>
    <property type="evidence" value="ECO:0007669"/>
    <property type="project" value="GOC"/>
</dbReference>
<comment type="caution">
    <text evidence="11">The sequence shown here is derived from an EMBL/GenBank/DDBJ whole genome shotgun (WGS) entry which is preliminary data.</text>
</comment>
<dbReference type="Pfam" id="PF00001">
    <property type="entry name" value="7tm_1"/>
    <property type="match status" value="1"/>
</dbReference>
<feature type="transmembrane region" description="Helical" evidence="9">
    <location>
        <begin position="205"/>
        <end position="227"/>
    </location>
</feature>
<feature type="transmembrane region" description="Helical" evidence="9">
    <location>
        <begin position="72"/>
        <end position="93"/>
    </location>
</feature>
<feature type="transmembrane region" description="Helical" evidence="9">
    <location>
        <begin position="113"/>
        <end position="139"/>
    </location>
</feature>
<proteinExistence type="predicted"/>
<evidence type="ECO:0000256" key="7">
    <source>
        <dbReference type="ARBA" id="ARBA00023170"/>
    </source>
</evidence>
<gene>
    <name evidence="11" type="ORF">BV898_00524</name>
</gene>
<feature type="domain" description="G-protein coupled receptors family 1 profile" evidence="10">
    <location>
        <begin position="52"/>
        <end position="308"/>
    </location>
</feature>
<keyword evidence="2" id="KW-1003">Cell membrane</keyword>
<keyword evidence="6 9" id="KW-0472">Membrane</keyword>
<keyword evidence="5" id="KW-0297">G-protein coupled receptor</keyword>
<keyword evidence="3 9" id="KW-0812">Transmembrane</keyword>
<evidence type="ECO:0000256" key="6">
    <source>
        <dbReference type="ARBA" id="ARBA00023136"/>
    </source>
</evidence>
<evidence type="ECO:0000313" key="11">
    <source>
        <dbReference type="EMBL" id="OQV25588.1"/>
    </source>
</evidence>
<dbReference type="PANTHER" id="PTHR24247">
    <property type="entry name" value="5-HYDROXYTRYPTAMINE RECEPTOR"/>
    <property type="match status" value="1"/>
</dbReference>
<dbReference type="PANTHER" id="PTHR24247:SF236">
    <property type="entry name" value="5-HYDROXYTRYPTAMINE RECEPTOR 6"/>
    <property type="match status" value="1"/>
</dbReference>
<protein>
    <recommendedName>
        <fullName evidence="10">G-protein coupled receptors family 1 profile domain-containing protein</fullName>
    </recommendedName>
</protein>
<dbReference type="AlphaFoldDB" id="A0A1W0XDV2"/>
<feature type="transmembrane region" description="Helical" evidence="9">
    <location>
        <begin position="151"/>
        <end position="173"/>
    </location>
</feature>
<sequence>MVSSWNSSVMPATNVTGKNATLSQADFFAMYYTNFILSMAIGSLICLFTFVSNLICLIAICVNPKLKKRGNVLVANLVVVTMLISATVQPLSIASNLYRQYHDLPRHFCDWAIYFYILTHAFVWHECFLALNRFVAIVFPYRFNIISSPKGIVITLILGYAIPICLDLSALIVKPHLYVSALPFGSCRFDPNGTNTWFPAFHSVIGVYAPICLIGAFYFAIYAAVLLRKFRLRNLPLNVRSARVAALQSKRMRLARMLFVTFVWNFITFLPSPLVTALVRDAFTNHPPLFFGVRYIALLGVAGNTIIYGFLNPDYRQGMLAVLRCTPRRVTPSFSSGGVET</sequence>
<keyword evidence="12" id="KW-1185">Reference proteome</keyword>
<evidence type="ECO:0000256" key="8">
    <source>
        <dbReference type="ARBA" id="ARBA00023224"/>
    </source>
</evidence>
<evidence type="ECO:0000256" key="3">
    <source>
        <dbReference type="ARBA" id="ARBA00022692"/>
    </source>
</evidence>
<dbReference type="EMBL" id="MTYJ01000002">
    <property type="protein sequence ID" value="OQV25588.1"/>
    <property type="molecule type" value="Genomic_DNA"/>
</dbReference>
<evidence type="ECO:0000259" key="10">
    <source>
        <dbReference type="PROSITE" id="PS50262"/>
    </source>
</evidence>
<dbReference type="GO" id="GO:0007187">
    <property type="term" value="P:G protein-coupled receptor signaling pathway, coupled to cyclic nucleotide second messenger"/>
    <property type="evidence" value="ECO:0007669"/>
    <property type="project" value="TreeGrafter"/>
</dbReference>
<name>A0A1W0XDV2_HYPEX</name>
<evidence type="ECO:0000256" key="1">
    <source>
        <dbReference type="ARBA" id="ARBA00004651"/>
    </source>
</evidence>
<evidence type="ECO:0000256" key="9">
    <source>
        <dbReference type="SAM" id="Phobius"/>
    </source>
</evidence>
<dbReference type="InterPro" id="IPR017452">
    <property type="entry name" value="GPCR_Rhodpsn_7TM"/>
</dbReference>
<reference evidence="12" key="1">
    <citation type="submission" date="2017-01" db="EMBL/GenBank/DDBJ databases">
        <title>Comparative genomics of anhydrobiosis in the tardigrade Hypsibius dujardini.</title>
        <authorList>
            <person name="Yoshida Y."/>
            <person name="Koutsovoulos G."/>
            <person name="Laetsch D."/>
            <person name="Stevens L."/>
            <person name="Kumar S."/>
            <person name="Horikawa D."/>
            <person name="Ishino K."/>
            <person name="Komine S."/>
            <person name="Tomita M."/>
            <person name="Blaxter M."/>
            <person name="Arakawa K."/>
        </authorList>
    </citation>
    <scope>NUCLEOTIDE SEQUENCE [LARGE SCALE GENOMIC DNA]</scope>
    <source>
        <strain evidence="12">Z151</strain>
    </source>
</reference>
<dbReference type="Proteomes" id="UP000192578">
    <property type="component" value="Unassembled WGS sequence"/>
</dbReference>